<comment type="caution">
    <text evidence="3">The sequence shown here is derived from an EMBL/GenBank/DDBJ whole genome shotgun (WGS) entry which is preliminary data.</text>
</comment>
<dbReference type="AlphaFoldDB" id="A0A1S1Z492"/>
<proteinExistence type="predicted"/>
<sequence>MSAQQGWAQYAKWKVGFSMQSEQTFYNSTISQFNPSTLVPSNEVKLPNAGWGWGFGLSTDFQVIDGLMVGGSFGLSRFSNGQNSYLSSYTDSEIKSFAIYGDFYPLKYIGNYFLPYVKESLFVRFSPILHKGTTSYNYYNIDNSSGVTTDTVGMQSNGDFTTFGVKLGVGYTKYVSDKLSLTGMMNMDYSFGSNSYSDVSTVNNLASESAKSNMFMSRFNVEVKLAYDIKQKLPLCPIKTCGIQQEHRHAVLGGASVRGNKYKHRQNQKYGDKHRGQVQSTKRKKTKTEREQKRIQRKEKRNRKRIRIYGAGH</sequence>
<dbReference type="InterPro" id="IPR005546">
    <property type="entry name" value="Autotransporte_beta"/>
</dbReference>
<reference evidence="3 4" key="1">
    <citation type="journal article" date="2012" name="Int. J. Syst. Evol. Microbiol.">
        <title>Flammeovirga pacifica sp. nov., isolated from deep-sea sediment.</title>
        <authorList>
            <person name="Xu H."/>
            <person name="Fu Y."/>
            <person name="Yang N."/>
            <person name="Ding Z."/>
            <person name="Lai Q."/>
            <person name="Zeng R."/>
        </authorList>
    </citation>
    <scope>NUCLEOTIDE SEQUENCE [LARGE SCALE GENOMIC DNA]</scope>
    <source>
        <strain evidence="4">DSM 24597 / LMG 26175 / WPAGA1</strain>
    </source>
</reference>
<dbReference type="STRING" id="915059.NH26_17705"/>
<dbReference type="InterPro" id="IPR036709">
    <property type="entry name" value="Autotransporte_beta_dom_sf"/>
</dbReference>
<dbReference type="SUPFAM" id="SSF103515">
    <property type="entry name" value="Autotransporter"/>
    <property type="match status" value="1"/>
</dbReference>
<evidence type="ECO:0000259" key="2">
    <source>
        <dbReference type="Pfam" id="PF03797"/>
    </source>
</evidence>
<organism evidence="3 4">
    <name type="scientific">Flammeovirga pacifica</name>
    <dbReference type="NCBI Taxonomy" id="915059"/>
    <lineage>
        <taxon>Bacteria</taxon>
        <taxon>Pseudomonadati</taxon>
        <taxon>Bacteroidota</taxon>
        <taxon>Cytophagia</taxon>
        <taxon>Cytophagales</taxon>
        <taxon>Flammeovirgaceae</taxon>
        <taxon>Flammeovirga</taxon>
    </lineage>
</organism>
<name>A0A1S1Z492_FLAPC</name>
<dbReference type="EMBL" id="JRYR02000001">
    <property type="protein sequence ID" value="OHX68047.1"/>
    <property type="molecule type" value="Genomic_DNA"/>
</dbReference>
<feature type="domain" description="Autotransporter" evidence="2">
    <location>
        <begin position="53"/>
        <end position="229"/>
    </location>
</feature>
<dbReference type="RefSeq" id="WP_044220149.1">
    <property type="nucleotide sequence ID" value="NZ_JRYR02000001.1"/>
</dbReference>
<evidence type="ECO:0000313" key="3">
    <source>
        <dbReference type="EMBL" id="OHX68047.1"/>
    </source>
</evidence>
<dbReference type="Pfam" id="PF03797">
    <property type="entry name" value="Autotransporter"/>
    <property type="match status" value="1"/>
</dbReference>
<protein>
    <recommendedName>
        <fullName evidence="2">Autotransporter domain-containing protein</fullName>
    </recommendedName>
</protein>
<dbReference type="OrthoDB" id="980821at2"/>
<feature type="compositionally biased region" description="Basic residues" evidence="1">
    <location>
        <begin position="295"/>
        <end position="307"/>
    </location>
</feature>
<gene>
    <name evidence="3" type="ORF">NH26_17705</name>
</gene>
<keyword evidence="4" id="KW-1185">Reference proteome</keyword>
<dbReference type="Proteomes" id="UP000179797">
    <property type="component" value="Unassembled WGS sequence"/>
</dbReference>
<evidence type="ECO:0000256" key="1">
    <source>
        <dbReference type="SAM" id="MobiDB-lite"/>
    </source>
</evidence>
<accession>A0A1S1Z492</accession>
<feature type="region of interest" description="Disordered" evidence="1">
    <location>
        <begin position="254"/>
        <end position="313"/>
    </location>
</feature>
<evidence type="ECO:0000313" key="4">
    <source>
        <dbReference type="Proteomes" id="UP000179797"/>
    </source>
</evidence>